<protein>
    <recommendedName>
        <fullName evidence="8">Bromodomain-containing protein</fullName>
    </recommendedName>
</protein>
<feature type="region of interest" description="Disordered" evidence="3">
    <location>
        <begin position="470"/>
        <end position="565"/>
    </location>
</feature>
<evidence type="ECO:0000256" key="2">
    <source>
        <dbReference type="PROSITE-ProRule" id="PRU00035"/>
    </source>
</evidence>
<dbReference type="PANTHER" id="PTHR22880:SF225">
    <property type="entry name" value="BROMODOMAIN-CONTAINING PROTEIN BET-1-RELATED"/>
    <property type="match status" value="1"/>
</dbReference>
<dbReference type="PROSITE" id="PS00633">
    <property type="entry name" value="BROMODOMAIN_1"/>
    <property type="match status" value="1"/>
</dbReference>
<dbReference type="Gene3D" id="1.20.920.10">
    <property type="entry name" value="Bromodomain-like"/>
    <property type="match status" value="2"/>
</dbReference>
<feature type="region of interest" description="Disordered" evidence="3">
    <location>
        <begin position="1"/>
        <end position="59"/>
    </location>
</feature>
<feature type="compositionally biased region" description="Low complexity" evidence="3">
    <location>
        <begin position="223"/>
        <end position="234"/>
    </location>
</feature>
<feature type="compositionally biased region" description="Polar residues" evidence="3">
    <location>
        <begin position="685"/>
        <end position="694"/>
    </location>
</feature>
<feature type="domain" description="Bromo" evidence="4">
    <location>
        <begin position="588"/>
        <end position="660"/>
    </location>
</feature>
<feature type="compositionally biased region" description="Acidic residues" evidence="3">
    <location>
        <begin position="697"/>
        <end position="715"/>
    </location>
</feature>
<dbReference type="Pfam" id="PF00439">
    <property type="entry name" value="Bromodomain"/>
    <property type="match status" value="2"/>
</dbReference>
<dbReference type="PANTHER" id="PTHR22880">
    <property type="entry name" value="FALZ-RELATED BROMODOMAIN-CONTAINING PROTEINS"/>
    <property type="match status" value="1"/>
</dbReference>
<feature type="compositionally biased region" description="Basic and acidic residues" evidence="3">
    <location>
        <begin position="1"/>
        <end position="11"/>
    </location>
</feature>
<dbReference type="InterPro" id="IPR050935">
    <property type="entry name" value="Bromo_chromatin_reader"/>
</dbReference>
<evidence type="ECO:0000313" key="7">
    <source>
        <dbReference type="Proteomes" id="UP001590950"/>
    </source>
</evidence>
<dbReference type="SMART" id="SM00297">
    <property type="entry name" value="BROMO"/>
    <property type="match status" value="2"/>
</dbReference>
<comment type="caution">
    <text evidence="6">The sequence shown here is derived from an EMBL/GenBank/DDBJ whole genome shotgun (WGS) entry which is preliminary data.</text>
</comment>
<evidence type="ECO:0000259" key="5">
    <source>
        <dbReference type="PROSITE" id="PS51525"/>
    </source>
</evidence>
<feature type="compositionally biased region" description="Basic and acidic residues" evidence="3">
    <location>
        <begin position="535"/>
        <end position="551"/>
    </location>
</feature>
<feature type="compositionally biased region" description="Basic and acidic residues" evidence="3">
    <location>
        <begin position="756"/>
        <end position="782"/>
    </location>
</feature>
<keyword evidence="1 2" id="KW-0103">Bromodomain</keyword>
<proteinExistence type="predicted"/>
<feature type="region of interest" description="Disordered" evidence="3">
    <location>
        <begin position="137"/>
        <end position="158"/>
    </location>
</feature>
<evidence type="ECO:0000313" key="6">
    <source>
        <dbReference type="EMBL" id="KAL2046805.1"/>
    </source>
</evidence>
<evidence type="ECO:0008006" key="8">
    <source>
        <dbReference type="Google" id="ProtNLM"/>
    </source>
</evidence>
<sequence length="926" mass="101029">MAVFEPDRRAFEVNSQLDHPDQMDIDLNAQEAPLPNGNKFQDTSLTSVNTSAHNTNSHQISHDFEISKTNGVGSAEHQIDTQSTAELTSSLPDSGPTPDTQPPSSSLSAPDEALDVSATQHSASLDLFPTVIQQPTSDLREATQPASAAQTAEIKEQKHQLDLANDPDLANGVMDHAEDPVSAVVDLVSDGEVADAVDHITAAADAVPPKEAPTTPPSEQTHEVPSAPVEVAAAMKEDTPPQGTTDQPSPRPTADLPHHPPVPVPEGTTAEAPAGSAPSPAPQAESSAPLSKPEEPVSDQIMQDAAPPPTKLAREREDDELEDGPAAKRSKTDDDVASAPDFKVPQRPVIDTQVNGAQTEEPSNATPMTSVQQKALQRVIQNVKRIQASAAFRQPVDPVALNIPNYPNIIKSPMDLRTLEENLKAYKYLTVDAFVADFNLIVVNCQTFNGAEHSFTKLAYEMKNSFQKQMEKVPGPDVSEPSAADKKKKSIIPPAPKVAPVRRESRSSLPGSARSPVSAGSPQTFALGPTGTPLIRRDSTFGDGRPKREIHPPAPRDLPYANSKPKKKKYQLELKFCDKVLTELLKPKYSHYAWPFLQPVDPVALNIPTYYSLIKKPMDFGTIRTKLDQGQYENAKEFDNDVKLVFQNCYKFNPSNDPIHQSGKSLEAIYDGEFSKKRDYVEANTPGSGPQSAGSSEAEDSDDEVEEDDEEEEEQNQLQLLQKQIREMSKQVELIQKKKASPPVTNKKASKGSKPVRRDSKKVAPAKTEKKVQSKPTKKEKAPYVTYEQKQDISNRINSLSESKMATALKIIRDNMPNLKGVQEDELELDIDELSDEVLHKLLTFVRKHAPKDDDPHVRPAPVASSAAPTRKKNKPMSKTEQEARIAQVQNSLNTFNNPGAIAVYEDPAPGAESSSGDETSESEEE</sequence>
<feature type="region of interest" description="Disordered" evidence="3">
    <location>
        <begin position="850"/>
        <end position="926"/>
    </location>
</feature>
<dbReference type="PROSITE" id="PS50014">
    <property type="entry name" value="BROMODOMAIN_2"/>
    <property type="match status" value="2"/>
</dbReference>
<dbReference type="Proteomes" id="UP001590950">
    <property type="component" value="Unassembled WGS sequence"/>
</dbReference>
<dbReference type="InterPro" id="IPR018359">
    <property type="entry name" value="Bromodomain_CS"/>
</dbReference>
<feature type="compositionally biased region" description="Polar residues" evidence="3">
    <location>
        <begin position="38"/>
        <end position="59"/>
    </location>
</feature>
<dbReference type="Pfam" id="PF17035">
    <property type="entry name" value="BET"/>
    <property type="match status" value="1"/>
</dbReference>
<feature type="compositionally biased region" description="Low complexity" evidence="3">
    <location>
        <begin position="270"/>
        <end position="291"/>
    </location>
</feature>
<feature type="region of interest" description="Disordered" evidence="3">
    <location>
        <begin position="734"/>
        <end position="788"/>
    </location>
</feature>
<dbReference type="InterPro" id="IPR038336">
    <property type="entry name" value="NET_sf"/>
</dbReference>
<dbReference type="CDD" id="cd05499">
    <property type="entry name" value="Bromo_BDF1_2_II"/>
    <property type="match status" value="1"/>
</dbReference>
<dbReference type="InterPro" id="IPR001487">
    <property type="entry name" value="Bromodomain"/>
</dbReference>
<dbReference type="SUPFAM" id="SSF47370">
    <property type="entry name" value="Bromodomain"/>
    <property type="match status" value="2"/>
</dbReference>
<accession>A0ABR4AM43</accession>
<dbReference type="Gene3D" id="1.20.1270.220">
    <property type="match status" value="1"/>
</dbReference>
<feature type="domain" description="Bromo" evidence="4">
    <location>
        <begin position="384"/>
        <end position="456"/>
    </location>
</feature>
<gene>
    <name evidence="6" type="ORF">N7G274_000823</name>
</gene>
<dbReference type="PROSITE" id="PS51525">
    <property type="entry name" value="NET"/>
    <property type="match status" value="1"/>
</dbReference>
<evidence type="ECO:0000256" key="1">
    <source>
        <dbReference type="ARBA" id="ARBA00023117"/>
    </source>
</evidence>
<evidence type="ECO:0000259" key="4">
    <source>
        <dbReference type="PROSITE" id="PS50014"/>
    </source>
</evidence>
<dbReference type="EMBL" id="JBEFKJ010000003">
    <property type="protein sequence ID" value="KAL2046805.1"/>
    <property type="molecule type" value="Genomic_DNA"/>
</dbReference>
<evidence type="ECO:0000256" key="3">
    <source>
        <dbReference type="SAM" id="MobiDB-lite"/>
    </source>
</evidence>
<reference evidence="6 7" key="1">
    <citation type="submission" date="2024-09" db="EMBL/GenBank/DDBJ databases">
        <title>Rethinking Asexuality: The Enigmatic Case of Functional Sexual Genes in Lepraria (Stereocaulaceae).</title>
        <authorList>
            <person name="Doellman M."/>
            <person name="Sun Y."/>
            <person name="Barcenas-Pena A."/>
            <person name="Lumbsch H.T."/>
            <person name="Grewe F."/>
        </authorList>
    </citation>
    <scope>NUCLEOTIDE SEQUENCE [LARGE SCALE GENOMIC DNA]</scope>
    <source>
        <strain evidence="6 7">Mercado 3170</strain>
    </source>
</reference>
<feature type="region of interest" description="Disordered" evidence="3">
    <location>
        <begin position="72"/>
        <end position="116"/>
    </location>
</feature>
<feature type="region of interest" description="Disordered" evidence="3">
    <location>
        <begin position="680"/>
        <end position="718"/>
    </location>
</feature>
<name>A0ABR4AM43_9LECA</name>
<feature type="region of interest" description="Disordered" evidence="3">
    <location>
        <begin position="205"/>
        <end position="350"/>
    </location>
</feature>
<dbReference type="InterPro" id="IPR036427">
    <property type="entry name" value="Bromodomain-like_sf"/>
</dbReference>
<feature type="compositionally biased region" description="Polar residues" evidence="3">
    <location>
        <begin position="888"/>
        <end position="898"/>
    </location>
</feature>
<dbReference type="InterPro" id="IPR027353">
    <property type="entry name" value="NET_dom"/>
</dbReference>
<organism evidence="6 7">
    <name type="scientific">Stereocaulon virgatum</name>
    <dbReference type="NCBI Taxonomy" id="373712"/>
    <lineage>
        <taxon>Eukaryota</taxon>
        <taxon>Fungi</taxon>
        <taxon>Dikarya</taxon>
        <taxon>Ascomycota</taxon>
        <taxon>Pezizomycotina</taxon>
        <taxon>Lecanoromycetes</taxon>
        <taxon>OSLEUM clade</taxon>
        <taxon>Lecanoromycetidae</taxon>
        <taxon>Lecanorales</taxon>
        <taxon>Lecanorineae</taxon>
        <taxon>Stereocaulaceae</taxon>
        <taxon>Stereocaulon</taxon>
    </lineage>
</organism>
<dbReference type="PRINTS" id="PR00503">
    <property type="entry name" value="BROMODOMAIN"/>
</dbReference>
<feature type="compositionally biased region" description="Polar residues" evidence="3">
    <location>
        <begin position="80"/>
        <end position="92"/>
    </location>
</feature>
<feature type="compositionally biased region" description="Low complexity" evidence="3">
    <location>
        <begin position="860"/>
        <end position="869"/>
    </location>
</feature>
<feature type="domain" description="NET" evidence="5">
    <location>
        <begin position="775"/>
        <end position="857"/>
    </location>
</feature>
<keyword evidence="7" id="KW-1185">Reference proteome</keyword>